<sequence length="69" mass="7203">MGTATMRRRPDDAGGAPPTRARAHRPGKPPSGPALQPHRPRRPRTSPAGPTGPARTVVWHGTPAPTMAA</sequence>
<proteinExistence type="predicted"/>
<feature type="region of interest" description="Disordered" evidence="1">
    <location>
        <begin position="1"/>
        <end position="69"/>
    </location>
</feature>
<evidence type="ECO:0000313" key="2">
    <source>
        <dbReference type="EMBL" id="GAA2493587.1"/>
    </source>
</evidence>
<dbReference type="Proteomes" id="UP001501721">
    <property type="component" value="Unassembled WGS sequence"/>
</dbReference>
<name>A0ABN3M3D3_9ACTN</name>
<dbReference type="EMBL" id="BAAATL010000023">
    <property type="protein sequence ID" value="GAA2493587.1"/>
    <property type="molecule type" value="Genomic_DNA"/>
</dbReference>
<gene>
    <name evidence="2" type="ORF">GCM10010422_45820</name>
</gene>
<evidence type="ECO:0000256" key="1">
    <source>
        <dbReference type="SAM" id="MobiDB-lite"/>
    </source>
</evidence>
<protein>
    <submittedName>
        <fullName evidence="2">Uncharacterized protein</fullName>
    </submittedName>
</protein>
<reference evidence="2 3" key="1">
    <citation type="journal article" date="2019" name="Int. J. Syst. Evol. Microbiol.">
        <title>The Global Catalogue of Microorganisms (GCM) 10K type strain sequencing project: providing services to taxonomists for standard genome sequencing and annotation.</title>
        <authorList>
            <consortium name="The Broad Institute Genomics Platform"/>
            <consortium name="The Broad Institute Genome Sequencing Center for Infectious Disease"/>
            <person name="Wu L."/>
            <person name="Ma J."/>
        </authorList>
    </citation>
    <scope>NUCLEOTIDE SEQUENCE [LARGE SCALE GENOMIC DNA]</scope>
    <source>
        <strain evidence="2 3">JCM 6923</strain>
    </source>
</reference>
<organism evidence="2 3">
    <name type="scientific">Streptomyces graminearus</name>
    <dbReference type="NCBI Taxonomy" id="284030"/>
    <lineage>
        <taxon>Bacteria</taxon>
        <taxon>Bacillati</taxon>
        <taxon>Actinomycetota</taxon>
        <taxon>Actinomycetes</taxon>
        <taxon>Kitasatosporales</taxon>
        <taxon>Streptomycetaceae</taxon>
        <taxon>Streptomyces</taxon>
    </lineage>
</organism>
<comment type="caution">
    <text evidence="2">The sequence shown here is derived from an EMBL/GenBank/DDBJ whole genome shotgun (WGS) entry which is preliminary data.</text>
</comment>
<keyword evidence="3" id="KW-1185">Reference proteome</keyword>
<evidence type="ECO:0000313" key="3">
    <source>
        <dbReference type="Proteomes" id="UP001501721"/>
    </source>
</evidence>
<accession>A0ABN3M3D3</accession>